<dbReference type="CDD" id="cd09019">
    <property type="entry name" value="galactose_mutarotase_like"/>
    <property type="match status" value="1"/>
</dbReference>
<name>A0ABV9L4E2_9BACT</name>
<organism evidence="12 13">
    <name type="scientific">Dysgonomonas termitidis</name>
    <dbReference type="NCBI Taxonomy" id="1516126"/>
    <lineage>
        <taxon>Bacteria</taxon>
        <taxon>Pseudomonadati</taxon>
        <taxon>Bacteroidota</taxon>
        <taxon>Bacteroidia</taxon>
        <taxon>Bacteroidales</taxon>
        <taxon>Dysgonomonadaceae</taxon>
        <taxon>Dysgonomonas</taxon>
    </lineage>
</organism>
<evidence type="ECO:0000313" key="12">
    <source>
        <dbReference type="EMBL" id="MFC4677107.1"/>
    </source>
</evidence>
<evidence type="ECO:0000256" key="4">
    <source>
        <dbReference type="ARBA" id="ARBA00006206"/>
    </source>
</evidence>
<evidence type="ECO:0000256" key="8">
    <source>
        <dbReference type="ARBA" id="ARBA00022837"/>
    </source>
</evidence>
<evidence type="ECO:0000256" key="7">
    <source>
        <dbReference type="ARBA" id="ARBA00014165"/>
    </source>
</evidence>
<dbReference type="InterPro" id="IPR011013">
    <property type="entry name" value="Gal_mutarotase_sf_dom"/>
</dbReference>
<dbReference type="Gene3D" id="2.70.98.10">
    <property type="match status" value="1"/>
</dbReference>
<dbReference type="EMBL" id="JBHSGN010000174">
    <property type="protein sequence ID" value="MFC4677107.1"/>
    <property type="molecule type" value="Genomic_DNA"/>
</dbReference>
<reference evidence="13" key="1">
    <citation type="journal article" date="2019" name="Int. J. Syst. Evol. Microbiol.">
        <title>The Global Catalogue of Microorganisms (GCM) 10K type strain sequencing project: providing services to taxonomists for standard genome sequencing and annotation.</title>
        <authorList>
            <consortium name="The Broad Institute Genomics Platform"/>
            <consortium name="The Broad Institute Genome Sequencing Center for Infectious Disease"/>
            <person name="Wu L."/>
            <person name="Ma J."/>
        </authorList>
    </citation>
    <scope>NUCLEOTIDE SEQUENCE [LARGE SCALE GENOMIC DNA]</scope>
    <source>
        <strain evidence="13">CCUG 66188</strain>
    </source>
</reference>
<dbReference type="InterPro" id="IPR018052">
    <property type="entry name" value="Ald1_epimerase_CS"/>
</dbReference>
<dbReference type="Pfam" id="PF01263">
    <property type="entry name" value="Aldose_epim"/>
    <property type="match status" value="1"/>
</dbReference>
<accession>A0ABV9L4E2</accession>
<protein>
    <recommendedName>
        <fullName evidence="7 11">Aldose 1-epimerase</fullName>
        <ecNumber evidence="6 11">5.1.3.3</ecNumber>
    </recommendedName>
</protein>
<evidence type="ECO:0000313" key="13">
    <source>
        <dbReference type="Proteomes" id="UP001596023"/>
    </source>
</evidence>
<dbReference type="InterPro" id="IPR015443">
    <property type="entry name" value="Aldose_1-epimerase"/>
</dbReference>
<comment type="caution">
    <text evidence="12">The sequence shown here is derived from an EMBL/GenBank/DDBJ whole genome shotgun (WGS) entry which is preliminary data.</text>
</comment>
<evidence type="ECO:0000256" key="5">
    <source>
        <dbReference type="ARBA" id="ARBA00011245"/>
    </source>
</evidence>
<keyword evidence="8" id="KW-0106">Calcium</keyword>
<keyword evidence="9 11" id="KW-0413">Isomerase</keyword>
<evidence type="ECO:0000256" key="11">
    <source>
        <dbReference type="PIRNR" id="PIRNR005096"/>
    </source>
</evidence>
<comment type="subunit">
    <text evidence="5">Monomer.</text>
</comment>
<dbReference type="RefSeq" id="WP_380001971.1">
    <property type="nucleotide sequence ID" value="NZ_JBHSGN010000174.1"/>
</dbReference>
<evidence type="ECO:0000256" key="3">
    <source>
        <dbReference type="ARBA" id="ARBA00005028"/>
    </source>
</evidence>
<dbReference type="PANTHER" id="PTHR10091">
    <property type="entry name" value="ALDOSE-1-EPIMERASE"/>
    <property type="match status" value="1"/>
</dbReference>
<dbReference type="InterPro" id="IPR008183">
    <property type="entry name" value="Aldose_1/G6P_1-epimerase"/>
</dbReference>
<evidence type="ECO:0000256" key="1">
    <source>
        <dbReference type="ARBA" id="ARBA00001614"/>
    </source>
</evidence>
<keyword evidence="10 11" id="KW-0119">Carbohydrate metabolism</keyword>
<dbReference type="InterPro" id="IPR047215">
    <property type="entry name" value="Galactose_mutarotase-like"/>
</dbReference>
<dbReference type="Proteomes" id="UP001596023">
    <property type="component" value="Unassembled WGS sequence"/>
</dbReference>
<comment type="pathway">
    <text evidence="3 11">Carbohydrate metabolism; hexose metabolism.</text>
</comment>
<dbReference type="EC" id="5.1.3.3" evidence="6 11"/>
<dbReference type="PROSITE" id="PS00545">
    <property type="entry name" value="ALDOSE_1_EPIMERASE"/>
    <property type="match status" value="1"/>
</dbReference>
<evidence type="ECO:0000256" key="2">
    <source>
        <dbReference type="ARBA" id="ARBA00001913"/>
    </source>
</evidence>
<dbReference type="NCBIfam" id="NF008277">
    <property type="entry name" value="PRK11055.1"/>
    <property type="match status" value="1"/>
</dbReference>
<comment type="cofactor">
    <cofactor evidence="2">
        <name>Ca(2+)</name>
        <dbReference type="ChEBI" id="CHEBI:29108"/>
    </cofactor>
</comment>
<comment type="catalytic activity">
    <reaction evidence="1 11">
        <text>alpha-D-glucose = beta-D-glucose</text>
        <dbReference type="Rhea" id="RHEA:10264"/>
        <dbReference type="ChEBI" id="CHEBI:15903"/>
        <dbReference type="ChEBI" id="CHEBI:17925"/>
        <dbReference type="EC" id="5.1.3.3"/>
    </reaction>
</comment>
<proteinExistence type="inferred from homology"/>
<evidence type="ECO:0000256" key="10">
    <source>
        <dbReference type="ARBA" id="ARBA00023277"/>
    </source>
</evidence>
<evidence type="ECO:0000256" key="9">
    <source>
        <dbReference type="ARBA" id="ARBA00023235"/>
    </source>
</evidence>
<dbReference type="SUPFAM" id="SSF74650">
    <property type="entry name" value="Galactose mutarotase-like"/>
    <property type="match status" value="1"/>
</dbReference>
<dbReference type="PIRSF" id="PIRSF005096">
    <property type="entry name" value="GALM"/>
    <property type="match status" value="1"/>
</dbReference>
<dbReference type="PANTHER" id="PTHR10091:SF0">
    <property type="entry name" value="GALACTOSE MUTAROTASE"/>
    <property type="match status" value="1"/>
</dbReference>
<sequence>MQTNETKSGLNPANFSGKVDGKDVRMYVLTNNKGAEATVINYGGKIVSLSVPDKNGKLTDVVLGHNSLAEYLNSEEPYFGAVCGRTGNRIAKGQFELDGVTYKLAINNGPNNLHGGLKGFNAVVWDAKQTGNQTLELRYLAKDGEEGFPGNLSVKMIYTLTDSNEFSIDYEATTDKATILNLTNHSYFNLSGEGDPSINDHILVMHASNYLPTDDTAIPYGKPEAVKGTPFDFTSPHTIGERIEADFEQLYFGKGYDHTMILDKKEGECALAVECYSPKTGIRMNISTSEPGVQIYTGNWMTGNFEGKHGHRYPMRAAVCFETQHFPDSINKPEYPSVVLRPGETFKSKTVHAFSVTEQ</sequence>
<dbReference type="GO" id="GO:0016853">
    <property type="term" value="F:isomerase activity"/>
    <property type="evidence" value="ECO:0007669"/>
    <property type="project" value="UniProtKB-KW"/>
</dbReference>
<gene>
    <name evidence="12" type="ORF">ACFO6W_25835</name>
</gene>
<evidence type="ECO:0000256" key="6">
    <source>
        <dbReference type="ARBA" id="ARBA00013185"/>
    </source>
</evidence>
<dbReference type="InterPro" id="IPR014718">
    <property type="entry name" value="GH-type_carb-bd"/>
</dbReference>
<comment type="similarity">
    <text evidence="4 11">Belongs to the aldose epimerase family.</text>
</comment>
<keyword evidence="13" id="KW-1185">Reference proteome</keyword>